<evidence type="ECO:0000256" key="5">
    <source>
        <dbReference type="NCBIfam" id="TIGR01378"/>
    </source>
</evidence>
<evidence type="ECO:0000313" key="8">
    <source>
        <dbReference type="Proteomes" id="UP000439752"/>
    </source>
</evidence>
<accession>A0A653ICE4</accession>
<keyword evidence="2" id="KW-0547">Nucleotide-binding</keyword>
<dbReference type="Pfam" id="PF04265">
    <property type="entry name" value="TPK_B1_binding"/>
    <property type="match status" value="1"/>
</dbReference>
<dbReference type="GO" id="GO:0016301">
    <property type="term" value="F:kinase activity"/>
    <property type="evidence" value="ECO:0007669"/>
    <property type="project" value="UniProtKB-KW"/>
</dbReference>
<dbReference type="InterPro" id="IPR036759">
    <property type="entry name" value="TPK_catalytic_sf"/>
</dbReference>
<dbReference type="GO" id="GO:0005524">
    <property type="term" value="F:ATP binding"/>
    <property type="evidence" value="ECO:0007669"/>
    <property type="project" value="UniProtKB-KW"/>
</dbReference>
<dbReference type="SUPFAM" id="SSF63862">
    <property type="entry name" value="Thiamin pyrophosphokinase, substrate-binding domain"/>
    <property type="match status" value="1"/>
</dbReference>
<gene>
    <name evidence="7" type="ORF">EXIGUO9Y_30086</name>
</gene>
<sequence length="199" mass="21683">MRVLIVAAGPVEDVPTLAPFVKDKTMIIGVDGGIATLVEQGLDFDVAIGDFDSLGYVPDGGLLHPAEKDETDLELALRYATEQAAGAELLIFGATGGRLDMTLQNVYLLKQFPMARLVTKREDVRYWKTGQYELASEGYHYLSFIPLVPSNLTLRGVKYPLTEHPVPVGGSLTVSNEWVGVAQVTVVEGEVLVLRTHEK</sequence>
<dbReference type="EMBL" id="CABWKQ010000023">
    <property type="protein sequence ID" value="VWX36853.1"/>
    <property type="molecule type" value="Genomic_DNA"/>
</dbReference>
<dbReference type="GO" id="GO:0004788">
    <property type="term" value="F:thiamine diphosphokinase activity"/>
    <property type="evidence" value="ECO:0007669"/>
    <property type="project" value="UniProtKB-UniRule"/>
</dbReference>
<dbReference type="RefSeq" id="WP_088837396.1">
    <property type="nucleotide sequence ID" value="NZ_LR732308.1"/>
</dbReference>
<dbReference type="GO" id="GO:0030975">
    <property type="term" value="F:thiamine binding"/>
    <property type="evidence" value="ECO:0007669"/>
    <property type="project" value="InterPro"/>
</dbReference>
<reference evidence="7 8" key="1">
    <citation type="submission" date="2019-10" db="EMBL/GenBank/DDBJ databases">
        <authorList>
            <person name="Karimi E."/>
        </authorList>
    </citation>
    <scope>NUCLEOTIDE SEQUENCE [LARGE SCALE GENOMIC DNA]</scope>
    <source>
        <strain evidence="7">Exiguobacterium sp. 9Y</strain>
    </source>
</reference>
<dbReference type="AlphaFoldDB" id="A0A653ICE4"/>
<dbReference type="InterPro" id="IPR036371">
    <property type="entry name" value="TPK_B1-bd_sf"/>
</dbReference>
<dbReference type="Pfam" id="PF04263">
    <property type="entry name" value="TPK_catalytic"/>
    <property type="match status" value="1"/>
</dbReference>
<dbReference type="GO" id="GO:0006772">
    <property type="term" value="P:thiamine metabolic process"/>
    <property type="evidence" value="ECO:0007669"/>
    <property type="project" value="UniProtKB-UniRule"/>
</dbReference>
<evidence type="ECO:0000256" key="4">
    <source>
        <dbReference type="ARBA" id="ARBA00022840"/>
    </source>
</evidence>
<evidence type="ECO:0000256" key="2">
    <source>
        <dbReference type="ARBA" id="ARBA00022741"/>
    </source>
</evidence>
<dbReference type="EC" id="2.7.6.2" evidence="5"/>
<dbReference type="InterPro" id="IPR006282">
    <property type="entry name" value="Thi_PPkinase"/>
</dbReference>
<proteinExistence type="predicted"/>
<name>A0A653ICE4_9BACL</name>
<dbReference type="SUPFAM" id="SSF63999">
    <property type="entry name" value="Thiamin pyrophosphokinase, catalytic domain"/>
    <property type="match status" value="1"/>
</dbReference>
<keyword evidence="8" id="KW-1185">Reference proteome</keyword>
<protein>
    <recommendedName>
        <fullName evidence="5">Thiamine diphosphokinase</fullName>
        <ecNumber evidence="5">2.7.6.2</ecNumber>
    </recommendedName>
</protein>
<keyword evidence="3 7" id="KW-0418">Kinase</keyword>
<dbReference type="PANTHER" id="PTHR41299:SF1">
    <property type="entry name" value="THIAMINE PYROPHOSPHOKINASE"/>
    <property type="match status" value="1"/>
</dbReference>
<evidence type="ECO:0000259" key="6">
    <source>
        <dbReference type="SMART" id="SM00983"/>
    </source>
</evidence>
<keyword evidence="1" id="KW-0808">Transferase</keyword>
<evidence type="ECO:0000313" key="7">
    <source>
        <dbReference type="EMBL" id="VWX36853.1"/>
    </source>
</evidence>
<dbReference type="GO" id="GO:0009229">
    <property type="term" value="P:thiamine diphosphate biosynthetic process"/>
    <property type="evidence" value="ECO:0007669"/>
    <property type="project" value="InterPro"/>
</dbReference>
<dbReference type="InterPro" id="IPR007373">
    <property type="entry name" value="Thiamin_PyroPKinase_B1-bd"/>
</dbReference>
<dbReference type="CDD" id="cd07995">
    <property type="entry name" value="TPK"/>
    <property type="match status" value="1"/>
</dbReference>
<keyword evidence="4" id="KW-0067">ATP-binding</keyword>
<dbReference type="NCBIfam" id="TIGR01378">
    <property type="entry name" value="thi_PPkinase"/>
    <property type="match status" value="1"/>
</dbReference>
<feature type="domain" description="Thiamin pyrophosphokinase thiamin-binding" evidence="6">
    <location>
        <begin position="130"/>
        <end position="192"/>
    </location>
</feature>
<dbReference type="PANTHER" id="PTHR41299">
    <property type="entry name" value="THIAMINE PYROPHOSPHOKINASE"/>
    <property type="match status" value="1"/>
</dbReference>
<dbReference type="SMART" id="SM00983">
    <property type="entry name" value="TPK_B1_binding"/>
    <property type="match status" value="1"/>
</dbReference>
<evidence type="ECO:0000256" key="3">
    <source>
        <dbReference type="ARBA" id="ARBA00022777"/>
    </source>
</evidence>
<dbReference type="InterPro" id="IPR053149">
    <property type="entry name" value="TPK"/>
</dbReference>
<dbReference type="Proteomes" id="UP000439752">
    <property type="component" value="Unassembled WGS sequence"/>
</dbReference>
<dbReference type="InterPro" id="IPR007371">
    <property type="entry name" value="TPK_catalytic"/>
</dbReference>
<organism evidence="7 8">
    <name type="scientific">Exiguobacterium oxidotolerans</name>
    <dbReference type="NCBI Taxonomy" id="223958"/>
    <lineage>
        <taxon>Bacteria</taxon>
        <taxon>Bacillati</taxon>
        <taxon>Bacillota</taxon>
        <taxon>Bacilli</taxon>
        <taxon>Bacillales</taxon>
        <taxon>Bacillales Family XII. Incertae Sedis</taxon>
        <taxon>Exiguobacterium</taxon>
    </lineage>
</organism>
<dbReference type="Gene3D" id="3.40.50.10240">
    <property type="entry name" value="Thiamin pyrophosphokinase, catalytic domain"/>
    <property type="match status" value="1"/>
</dbReference>
<evidence type="ECO:0000256" key="1">
    <source>
        <dbReference type="ARBA" id="ARBA00022679"/>
    </source>
</evidence>